<comment type="caution">
    <text evidence="2">The sequence shown here is derived from an EMBL/GenBank/DDBJ whole genome shotgun (WGS) entry which is preliminary data.</text>
</comment>
<proteinExistence type="predicted"/>
<protein>
    <submittedName>
        <fullName evidence="2">Uncharacterized protein</fullName>
    </submittedName>
</protein>
<evidence type="ECO:0000313" key="3">
    <source>
        <dbReference type="Proteomes" id="UP000606172"/>
    </source>
</evidence>
<gene>
    <name evidence="2" type="ORF">Ssi02_19170</name>
</gene>
<accession>A0A919RD21</accession>
<dbReference type="EMBL" id="BOOW01000011">
    <property type="protein sequence ID" value="GII91686.1"/>
    <property type="molecule type" value="Genomic_DNA"/>
</dbReference>
<feature type="region of interest" description="Disordered" evidence="1">
    <location>
        <begin position="1"/>
        <end position="33"/>
    </location>
</feature>
<keyword evidence="3" id="KW-1185">Reference proteome</keyword>
<evidence type="ECO:0000313" key="2">
    <source>
        <dbReference type="EMBL" id="GII91686.1"/>
    </source>
</evidence>
<evidence type="ECO:0000256" key="1">
    <source>
        <dbReference type="SAM" id="MobiDB-lite"/>
    </source>
</evidence>
<feature type="compositionally biased region" description="Basic and acidic residues" evidence="1">
    <location>
        <begin position="1"/>
        <end position="11"/>
    </location>
</feature>
<dbReference type="AlphaFoldDB" id="A0A919RD21"/>
<name>A0A919RD21_9ACTN</name>
<reference evidence="2" key="1">
    <citation type="submission" date="2021-01" db="EMBL/GenBank/DDBJ databases">
        <title>Whole genome shotgun sequence of Sinosporangium siamense NBRC 109515.</title>
        <authorList>
            <person name="Komaki H."/>
            <person name="Tamura T."/>
        </authorList>
    </citation>
    <scope>NUCLEOTIDE SEQUENCE</scope>
    <source>
        <strain evidence="2">NBRC 109515</strain>
    </source>
</reference>
<sequence length="85" mass="8563">MRRRMDNRDPGHAPGFAVPGGRGASRPGVLRSTRAPRFAWAKGAMPSAGREKVVPPPPEGVCGGTVGCGGIAVGQGSGGSWPIVS</sequence>
<dbReference type="Proteomes" id="UP000606172">
    <property type="component" value="Unassembled WGS sequence"/>
</dbReference>
<organism evidence="2 3">
    <name type="scientific">Sinosporangium siamense</name>
    <dbReference type="NCBI Taxonomy" id="1367973"/>
    <lineage>
        <taxon>Bacteria</taxon>
        <taxon>Bacillati</taxon>
        <taxon>Actinomycetota</taxon>
        <taxon>Actinomycetes</taxon>
        <taxon>Streptosporangiales</taxon>
        <taxon>Streptosporangiaceae</taxon>
        <taxon>Sinosporangium</taxon>
    </lineage>
</organism>